<dbReference type="EMBL" id="JARPUR010000004">
    <property type="protein sequence ID" value="KAK4877765.1"/>
    <property type="molecule type" value="Genomic_DNA"/>
</dbReference>
<evidence type="ECO:0000256" key="1">
    <source>
        <dbReference type="ARBA" id="ARBA00022468"/>
    </source>
</evidence>
<evidence type="ECO:0000259" key="4">
    <source>
        <dbReference type="Pfam" id="PF07834"/>
    </source>
</evidence>
<dbReference type="SUPFAM" id="SSF69099">
    <property type="entry name" value="Ran-GTPase activating protein 1 (RanGAP1), C-terminal domain"/>
    <property type="match status" value="1"/>
</dbReference>
<dbReference type="GO" id="GO:0006913">
    <property type="term" value="P:nucleocytoplasmic transport"/>
    <property type="evidence" value="ECO:0007669"/>
    <property type="project" value="TreeGrafter"/>
</dbReference>
<dbReference type="Gene3D" id="3.80.10.10">
    <property type="entry name" value="Ribonuclease Inhibitor"/>
    <property type="match status" value="1"/>
</dbReference>
<dbReference type="GO" id="GO:0048471">
    <property type="term" value="C:perinuclear region of cytoplasm"/>
    <property type="evidence" value="ECO:0007669"/>
    <property type="project" value="TreeGrafter"/>
</dbReference>
<keyword evidence="1" id="KW-0343">GTPase activation</keyword>
<dbReference type="CDD" id="cd00116">
    <property type="entry name" value="LRR_RI"/>
    <property type="match status" value="1"/>
</dbReference>
<dbReference type="GO" id="GO:0005829">
    <property type="term" value="C:cytosol"/>
    <property type="evidence" value="ECO:0007669"/>
    <property type="project" value="TreeGrafter"/>
</dbReference>
<keyword evidence="6" id="KW-1185">Reference proteome</keyword>
<dbReference type="InterPro" id="IPR009109">
    <property type="entry name" value="Ran_GTPase_activating_1_C"/>
</dbReference>
<dbReference type="GO" id="GO:0031267">
    <property type="term" value="F:small GTPase binding"/>
    <property type="evidence" value="ECO:0007669"/>
    <property type="project" value="TreeGrafter"/>
</dbReference>
<proteinExistence type="predicted"/>
<dbReference type="InterPro" id="IPR036720">
    <property type="entry name" value="RanGAP1_C_sf"/>
</dbReference>
<comment type="caution">
    <text evidence="5">The sequence shown here is derived from an EMBL/GenBank/DDBJ whole genome shotgun (WGS) entry which is preliminary data.</text>
</comment>
<dbReference type="Gene3D" id="1.25.40.200">
    <property type="entry name" value="Ran-GTPase activating protein 1, C-terminal domain"/>
    <property type="match status" value="1"/>
</dbReference>
<keyword evidence="2" id="KW-0433">Leucine-rich repeat</keyword>
<dbReference type="InterPro" id="IPR027038">
    <property type="entry name" value="RanGap"/>
</dbReference>
<evidence type="ECO:0000256" key="3">
    <source>
        <dbReference type="ARBA" id="ARBA00022737"/>
    </source>
</evidence>
<dbReference type="GO" id="GO:0005634">
    <property type="term" value="C:nucleus"/>
    <property type="evidence" value="ECO:0007669"/>
    <property type="project" value="TreeGrafter"/>
</dbReference>
<keyword evidence="3" id="KW-0677">Repeat</keyword>
<dbReference type="Pfam" id="PF13516">
    <property type="entry name" value="LRR_6"/>
    <property type="match status" value="3"/>
</dbReference>
<dbReference type="AlphaFoldDB" id="A0AAN7P0N8"/>
<dbReference type="PANTHER" id="PTHR24113">
    <property type="entry name" value="RAN GTPASE-ACTIVATING PROTEIN 1"/>
    <property type="match status" value="1"/>
</dbReference>
<dbReference type="Pfam" id="PF07834">
    <property type="entry name" value="RanGAP1_C"/>
    <property type="match status" value="1"/>
</dbReference>
<name>A0AAN7P0N8_9COLE</name>
<dbReference type="Proteomes" id="UP001353858">
    <property type="component" value="Unassembled WGS sequence"/>
</dbReference>
<dbReference type="PANTHER" id="PTHR24113:SF12">
    <property type="entry name" value="RAN GTPASE-ACTIVATING PROTEIN 1"/>
    <property type="match status" value="1"/>
</dbReference>
<dbReference type="InterPro" id="IPR032675">
    <property type="entry name" value="LRR_dom_sf"/>
</dbReference>
<evidence type="ECO:0000313" key="6">
    <source>
        <dbReference type="Proteomes" id="UP001353858"/>
    </source>
</evidence>
<dbReference type="InterPro" id="IPR001611">
    <property type="entry name" value="Leu-rich_rpt"/>
</dbReference>
<dbReference type="GO" id="GO:0007165">
    <property type="term" value="P:signal transduction"/>
    <property type="evidence" value="ECO:0007669"/>
    <property type="project" value="InterPro"/>
</dbReference>
<dbReference type="SMART" id="SM00368">
    <property type="entry name" value="LRR_RI"/>
    <property type="match status" value="8"/>
</dbReference>
<dbReference type="GO" id="GO:0005096">
    <property type="term" value="F:GTPase activator activity"/>
    <property type="evidence" value="ECO:0007669"/>
    <property type="project" value="UniProtKB-KW"/>
</dbReference>
<evidence type="ECO:0000313" key="5">
    <source>
        <dbReference type="EMBL" id="KAK4877765.1"/>
    </source>
</evidence>
<protein>
    <recommendedName>
        <fullName evidence="4">Ran-GTPase activating protein 1 C-terminal domain-containing protein</fullName>
    </recommendedName>
</protein>
<reference evidence="6" key="1">
    <citation type="submission" date="2023-01" db="EMBL/GenBank/DDBJ databases">
        <title>Key to firefly adult light organ development and bioluminescence: homeobox transcription factors regulate luciferase expression and transportation to peroxisome.</title>
        <authorList>
            <person name="Fu X."/>
        </authorList>
    </citation>
    <scope>NUCLEOTIDE SEQUENCE [LARGE SCALE GENOMIC DNA]</scope>
</reference>
<evidence type="ECO:0000256" key="2">
    <source>
        <dbReference type="ARBA" id="ARBA00022614"/>
    </source>
</evidence>
<gene>
    <name evidence="5" type="ORF">RN001_010271</name>
</gene>
<dbReference type="SUPFAM" id="SSF52047">
    <property type="entry name" value="RNI-like"/>
    <property type="match status" value="1"/>
</dbReference>
<accession>A0AAN7P0N8</accession>
<sequence>MTSKSVDLVIAALEKAKVSPNTLSFENRSLKLNYEEDAKVIVEEILKFNDLECLNLEGNTLGVDAAKAIAKALETQPNFKRALWKDMFTGRMKTEIPIALQHLGNGLVKAGARLVELDLSDNAFGPIGVEGLASLLKSSSCYALEELRLNNNGLGITGGKLLAEALLDCHKNSTLQGKALSLKIFIAGRNRLENDGAKALAKVFKTLGTLEEIVMPQNGIYHEGIEALSQSFVDNKNLQVLNLNDNTIGREGAAAIAKVLPHLQKLKSINFGDCLLKTNGSLALANSLKTDHVELEELILCSNEISIKGGIAIITAMKNKDKLKNLSLDGNYFNGEDKLLIMEEMKKIGRYGALGSLEECESEDEEEEEHVQDDSEHDEDVKTVTYENFVNMPTAENFLNMGGNRENVILNEFKKSENFNDMLPLIMRISAFTIHNQEEIVQSAIACSKLLYKELYVWAEKNDNIPLVNNNILVHLGLIKSEDKKFKCLWNTDNCISALKLIMNQNCIPCKATEILNFFIEKHEKKELK</sequence>
<feature type="domain" description="Ran-GTPase activating protein 1 C-terminal" evidence="4">
    <location>
        <begin position="363"/>
        <end position="525"/>
    </location>
</feature>
<organism evidence="5 6">
    <name type="scientific">Aquatica leii</name>
    <dbReference type="NCBI Taxonomy" id="1421715"/>
    <lineage>
        <taxon>Eukaryota</taxon>
        <taxon>Metazoa</taxon>
        <taxon>Ecdysozoa</taxon>
        <taxon>Arthropoda</taxon>
        <taxon>Hexapoda</taxon>
        <taxon>Insecta</taxon>
        <taxon>Pterygota</taxon>
        <taxon>Neoptera</taxon>
        <taxon>Endopterygota</taxon>
        <taxon>Coleoptera</taxon>
        <taxon>Polyphaga</taxon>
        <taxon>Elateriformia</taxon>
        <taxon>Elateroidea</taxon>
        <taxon>Lampyridae</taxon>
        <taxon>Luciolinae</taxon>
        <taxon>Aquatica</taxon>
    </lineage>
</organism>